<proteinExistence type="predicted"/>
<protein>
    <submittedName>
        <fullName evidence="1">Uncharacterized protein</fullName>
    </submittedName>
</protein>
<dbReference type="Proteomes" id="UP000029925">
    <property type="component" value="Unassembled WGS sequence"/>
</dbReference>
<accession>A0A099UFH0</accession>
<evidence type="ECO:0000313" key="4">
    <source>
        <dbReference type="Proteomes" id="UP000064525"/>
    </source>
</evidence>
<dbReference type="RefSeq" id="WP_034325364.1">
    <property type="nucleotide sequence ID" value="NZ_CAJTQN010000001.1"/>
</dbReference>
<dbReference type="GeneID" id="78152102"/>
<dbReference type="AlphaFoldDB" id="A0A099UFH0"/>
<name>A0A099UFH0_9HELI</name>
<dbReference type="KEGG" id="hty:BN2458_PEG1992"/>
<reference evidence="2 3" key="1">
    <citation type="journal article" date="2014" name="Genome Announc.">
        <title>Draft genome sequences of eight enterohepatic helicobacter species isolated from both laboratory and wild rodents.</title>
        <authorList>
            <person name="Sheh A."/>
            <person name="Shen Z."/>
            <person name="Fox J.G."/>
        </authorList>
    </citation>
    <scope>NUCLEOTIDE SEQUENCE [LARGE SCALE GENOMIC DNA]</scope>
    <source>
        <strain evidence="2 3">MIT 98-6810</strain>
    </source>
</reference>
<evidence type="ECO:0000313" key="3">
    <source>
        <dbReference type="Proteomes" id="UP000029925"/>
    </source>
</evidence>
<evidence type="ECO:0000313" key="1">
    <source>
        <dbReference type="EMBL" id="CUU40875.1"/>
    </source>
</evidence>
<organism evidence="1 4">
    <name type="scientific">Helicobacter typhlonius</name>
    <dbReference type="NCBI Taxonomy" id="76936"/>
    <lineage>
        <taxon>Bacteria</taxon>
        <taxon>Pseudomonadati</taxon>
        <taxon>Campylobacterota</taxon>
        <taxon>Epsilonproteobacteria</taxon>
        <taxon>Campylobacterales</taxon>
        <taxon>Helicobacteraceae</taxon>
        <taxon>Helicobacter</taxon>
    </lineage>
</organism>
<gene>
    <name evidence="1" type="ORF">BN2458_PEG1992</name>
    <name evidence="2" type="ORF">LS75_003720</name>
</gene>
<reference evidence="4" key="2">
    <citation type="submission" date="2015-11" db="EMBL/GenBank/DDBJ databases">
        <authorList>
            <person name="Anvar S.Y."/>
        </authorList>
    </citation>
    <scope>NUCLEOTIDE SEQUENCE [LARGE SCALE GENOMIC DNA]</scope>
</reference>
<dbReference type="EMBL" id="LN907858">
    <property type="protein sequence ID" value="CUU40875.1"/>
    <property type="molecule type" value="Genomic_DNA"/>
</dbReference>
<dbReference type="Proteomes" id="UP000064525">
    <property type="component" value="Chromosome I"/>
</dbReference>
<reference evidence="1" key="3">
    <citation type="submission" date="2015-11" db="EMBL/GenBank/DDBJ databases">
        <authorList>
            <person name="Zhang Y."/>
            <person name="Guo Z."/>
        </authorList>
    </citation>
    <scope>NUCLEOTIDE SEQUENCE</scope>
    <source>
        <strain evidence="1">1</strain>
    </source>
</reference>
<sequence>MNKQVILSIESKDSVFKEYRWFWVRSVYDFVPKDNAKACTDYLKGERIFTAANYKEGIPTHQSIPLEIDTSYSKAKMLFGESKEKEQNHPLEIAHYLCLDFTKNSMTMKGKTIST</sequence>
<dbReference type="PATRIC" id="fig|76936.10.peg.1939"/>
<dbReference type="STRING" id="76936.BN2458_PEG1992"/>
<evidence type="ECO:0000313" key="2">
    <source>
        <dbReference type="EMBL" id="TLD78871.1"/>
    </source>
</evidence>
<keyword evidence="3" id="KW-1185">Reference proteome</keyword>
<dbReference type="EMBL" id="JRPF02000003">
    <property type="protein sequence ID" value="TLD78871.1"/>
    <property type="molecule type" value="Genomic_DNA"/>
</dbReference>